<dbReference type="EC" id="3.2.1.23" evidence="9"/>
<dbReference type="InterPro" id="IPR042229">
    <property type="entry name" value="Listeria/Bacterioides_rpt_sf"/>
</dbReference>
<dbReference type="SUPFAM" id="SSF49373">
    <property type="entry name" value="Invasin/intimin cell-adhesion fragments"/>
    <property type="match status" value="1"/>
</dbReference>
<evidence type="ECO:0000256" key="5">
    <source>
        <dbReference type="SAM" id="MobiDB-lite"/>
    </source>
</evidence>
<organism evidence="9">
    <name type="scientific">[Clostridium] nexile</name>
    <dbReference type="NCBI Taxonomy" id="29361"/>
    <lineage>
        <taxon>Bacteria</taxon>
        <taxon>Bacillati</taxon>
        <taxon>Bacillota</taxon>
        <taxon>Clostridia</taxon>
        <taxon>Lachnospirales</taxon>
        <taxon>Lachnospiraceae</taxon>
        <taxon>Tyzzerella</taxon>
    </lineage>
</organism>
<dbReference type="SUPFAM" id="SSF51445">
    <property type="entry name" value="(Trans)glycosidases"/>
    <property type="match status" value="1"/>
</dbReference>
<keyword evidence="6" id="KW-0472">Membrane</keyword>
<dbReference type="Gene3D" id="3.20.20.80">
    <property type="entry name" value="Glycosidases"/>
    <property type="match status" value="1"/>
</dbReference>
<dbReference type="PANTHER" id="PTHR42732:SF1">
    <property type="entry name" value="BETA-MANNOSIDASE"/>
    <property type="match status" value="1"/>
</dbReference>
<dbReference type="PANTHER" id="PTHR42732">
    <property type="entry name" value="BETA-GALACTOSIDASE"/>
    <property type="match status" value="1"/>
</dbReference>
<dbReference type="InterPro" id="IPR011081">
    <property type="entry name" value="Big_4"/>
</dbReference>
<protein>
    <submittedName>
        <fullName evidence="9">Beta-galactosidase</fullName>
        <ecNumber evidence="9">3.2.1.23</ecNumber>
    </submittedName>
</protein>
<dbReference type="InterPro" id="IPR032311">
    <property type="entry name" value="DUF4982"/>
</dbReference>
<dbReference type="Gene3D" id="1.20.1270.90">
    <property type="entry name" value="AF1782-like"/>
    <property type="match status" value="4"/>
</dbReference>
<dbReference type="SUPFAM" id="SSF49785">
    <property type="entry name" value="Galactose-binding domain-like"/>
    <property type="match status" value="4"/>
</dbReference>
<dbReference type="InterPro" id="IPR008964">
    <property type="entry name" value="Invasin/intimin_cell_adhesion"/>
</dbReference>
<dbReference type="SUPFAM" id="SSF49303">
    <property type="entry name" value="beta-Galactosidase/glucuronidase domain"/>
    <property type="match status" value="1"/>
</dbReference>
<dbReference type="Pfam" id="PF16355">
    <property type="entry name" value="DUF4982"/>
    <property type="match status" value="1"/>
</dbReference>
<evidence type="ECO:0000256" key="6">
    <source>
        <dbReference type="SAM" id="Phobius"/>
    </source>
</evidence>
<dbReference type="Pfam" id="PF07554">
    <property type="entry name" value="FIVAR"/>
    <property type="match status" value="4"/>
</dbReference>
<reference evidence="9" key="1">
    <citation type="submission" date="2019-11" db="EMBL/GenBank/DDBJ databases">
        <authorList>
            <person name="Feng L."/>
        </authorList>
    </citation>
    <scope>NUCLEOTIDE SEQUENCE</scope>
    <source>
        <strain evidence="9">CnexileLFYP112</strain>
    </source>
</reference>
<feature type="domain" description="F5/8 type C" evidence="8">
    <location>
        <begin position="1307"/>
        <end position="1445"/>
    </location>
</feature>
<keyword evidence="3 9" id="KW-0378">Hydrolase</keyword>
<sequence>MKKRKISRIGAVAMATVLTVQGMGIPTAVLAADKPAVMSSDSDTQMSSEKENVYVNQYGSTTERSQNFDDNWRFYLGDASGAEQPTFDDSQWRQLSLPHDYSIEQEYTQSGEAESAYLLGGTGWYRKNFTLGKEMEGKKVRIDFGGVYMNATVYVNGQQVGTHPYGYTPFSFDITDYVKVGQVNTIAVKVDHKTPSSRWYSGSGIYRSVQLTTTDEVHVDLNGVKVETPKLADGNQDTNIKTKVLNESEEEKSVTVTHTMFEKGKDTKVGEVTTESKTVAAGQSIDVDAAMSVKNAKLWSPESPNLYTVRTEVKIGEDVVDTYETDYGFRYFSFDNNDGFSLNGKKVKLKGVCMHHDQGALGAEANRRAIERQVEILKEMGCNSIRVTHNPAATELIEICNEKGMLVIDEFFDGWMYHKNGNSNDYATWFSKEIEEGNEILGAKDGMTWAEFDLKATVGRGQNAPSIIMWSLGNEIQEGAGGSGYNTKAANLIQWTKEVDDTRILTIGSNALKKSENERREHVDIANQLTAVDGASGTNYSNGASYDSLHKEFPEWNLYGSETASSVNSRGVYTTKQNNTLDGEKQLTSYDKSKVGWGALASEAWYDVITRDFVAGEYVWTGFDYLGEPTPANGTGPGAVGSWPSPKNSYFGIVDTAGLPKDSYYFYQSQWNEDVNTLHVLPTWNEDSLMKDSSGKVEVVVYSDAAKVELKLNDKVVGTQEFEKKTTDAGYTYQTVKGKSGHTSMYMTFDVPYEEGTLEAVAYNEKGEVIEKTEGRSVVKTTGEAKKLKATADRKEITADGKDLVYVTVDVTDKDGNIVPNAANNVKFEVKGGTLVGVDNGKQADHQSYQEDNRNAYNGSLVAIVQATDKAGEISVTASSKGLDSATVNVTAKASGEAEEKHIESFEYSRVYYVKTGAKPVLPAKIKANYSDGTSAEVDVKWGEITEDQTSKAGSFVVTGTAEGCTVSVVVNMIDEVAALLNYSTTTAQNTKPTLPSSRDAVMADGKVLSVAFPVTWENKEASAYAKPGDVVTVDGMADVFGEKLGVTATVRVAEETIEIGDSVSGAAKLTQDIEPDKQSDTLEAIKNGSTTIGANTSGGKNPDCWSNWANSVQHNDKDAEITFEYDTQQRIGQIVIHFSRDNGAMQFPAAGTTEIYVSETGKEGSWTKVEAEETIGTENNRVKAYTYKIAPTTATFVKFKVVSPADKQCVGITEIELKKAVGTFTTNTTAKLAEVKIAGKAIPEAALSLSSYSTPETDASKVEAKTADNAALTVLPVKDKVIRMIMESEDHNVRNRFEIRLDEEESILPGDDSRDYPVAQMSATAASEYPGSGNEGPARYVLDNNTNTHWHTNWSTNEATNEAKRAITLEMKPQEGENYPTLDGLRYLRRQGGSKNGAVTEYKVECSMDGSAWKTVSTGTWDKDNADWQIALFDEPVQAKYVRLTGVHTYADSGVDAHMSASELRVRTADVAVDPEPEPGDTEIYDPSKTTATVGSVQENFGPEKALDNNMGTWWHSSWNPVGGTLAEKDRWFQLELDEPQTITKFIYTPKNGNSTSGGEKNGTVTKYRVECSDDGETWKSVSEGEWPVEDGAKEAVLKTPTTTKFIRLVGVETYGVGNQTNKFMSAAEVRVEVQTAETPDPTPKEFSVTFNIDGTTQVVKVEEGKAIGDKLPADPTKEGYTFAGWNTKADGTGEAVTKDTVVSEDMTVYAVFKENAAQFTVTFNVDGTTQEVVVEEGSAIGDKLPADPTKDGYTFVGWNTKADGTGDAVTNETVVTADMTVYAVFEKNEEPPKPETADKSDLVALIAYANSQKEQEEYQWVVEAVKTAFEKALTDAETVNADAAATQEQVDAAYELLLGRVHLLGFIGNPTNLKVTLDLAKKTSTEGKTEESVAVLNAAIAKAEEMLASGNALQEELDAMVAELKAAIEGLKDETVVEVNKDELLKLIKKAEGYDLTKYTPVTAEGLKTALTGAKTVYDNPKATQKEVDSAYTSLQQAIFALRLIPNKDALEDLLKETEKLDYSLYTAESAEAVQKAYDKALAVFNDENADQAAVDKAAKELKVAKDNLKLKDNSNKQPSKDQKPAKTGDNMSTGAVVGIVVVAVLAIGAIVGVIISKKRKK</sequence>
<dbReference type="EMBL" id="CACRTG010000021">
    <property type="protein sequence ID" value="VYT25212.1"/>
    <property type="molecule type" value="Genomic_DNA"/>
</dbReference>
<evidence type="ECO:0000256" key="7">
    <source>
        <dbReference type="SAM" id="SignalP"/>
    </source>
</evidence>
<dbReference type="InterPro" id="IPR051913">
    <property type="entry name" value="GH2_Domain-Containing"/>
</dbReference>
<dbReference type="Pfam" id="PF00754">
    <property type="entry name" value="F5_F8_type_C"/>
    <property type="match status" value="3"/>
</dbReference>
<accession>A0A6N2V8G5</accession>
<evidence type="ECO:0000256" key="3">
    <source>
        <dbReference type="ARBA" id="ARBA00022801"/>
    </source>
</evidence>
<dbReference type="InterPro" id="IPR017853">
    <property type="entry name" value="GH"/>
</dbReference>
<keyword evidence="7" id="KW-0732">Signal</keyword>
<feature type="domain" description="F5/8 type C" evidence="8">
    <location>
        <begin position="1067"/>
        <end position="1221"/>
    </location>
</feature>
<dbReference type="InterPro" id="IPR036156">
    <property type="entry name" value="Beta-gal/glucu_dom_sf"/>
</dbReference>
<dbReference type="Pfam" id="PF02837">
    <property type="entry name" value="Glyco_hydro_2_N"/>
    <property type="match status" value="1"/>
</dbReference>
<dbReference type="PRINTS" id="PR00132">
    <property type="entry name" value="GLHYDRLASE2"/>
</dbReference>
<keyword evidence="4 9" id="KW-0326">Glycosidase</keyword>
<dbReference type="Pfam" id="PF02836">
    <property type="entry name" value="Glyco_hydro_2_C"/>
    <property type="match status" value="1"/>
</dbReference>
<dbReference type="Pfam" id="PF00703">
    <property type="entry name" value="Glyco_hydro_2"/>
    <property type="match status" value="1"/>
</dbReference>
<dbReference type="InterPro" id="IPR040605">
    <property type="entry name" value="Glyco_hydro2_dom5"/>
</dbReference>
<comment type="similarity">
    <text evidence="2">Belongs to the glycosyl hydrolase 2 family.</text>
</comment>
<dbReference type="InterPro" id="IPR006101">
    <property type="entry name" value="Glyco_hydro_2"/>
</dbReference>
<dbReference type="InterPro" id="IPR006104">
    <property type="entry name" value="Glyco_hydro_2_N"/>
</dbReference>
<evidence type="ECO:0000256" key="2">
    <source>
        <dbReference type="ARBA" id="ARBA00007401"/>
    </source>
</evidence>
<dbReference type="InterPro" id="IPR008979">
    <property type="entry name" value="Galactose-bd-like_sf"/>
</dbReference>
<gene>
    <name evidence="9" type="primary">lacZ_1</name>
    <name evidence="9" type="ORF">CNLFYP112_02492</name>
</gene>
<dbReference type="InterPro" id="IPR013378">
    <property type="entry name" value="InlB-like_B-rpt"/>
</dbReference>
<evidence type="ECO:0000256" key="4">
    <source>
        <dbReference type="ARBA" id="ARBA00023295"/>
    </source>
</evidence>
<dbReference type="Pfam" id="PF18565">
    <property type="entry name" value="Glyco_hydro2_C5"/>
    <property type="match status" value="1"/>
</dbReference>
<feature type="compositionally biased region" description="Basic and acidic residues" evidence="5">
    <location>
        <begin position="2072"/>
        <end position="2089"/>
    </location>
</feature>
<dbReference type="Gene3D" id="2.60.40.4270">
    <property type="entry name" value="Listeria-Bacteroides repeat domain"/>
    <property type="match status" value="2"/>
</dbReference>
<feature type="signal peptide" evidence="7">
    <location>
        <begin position="1"/>
        <end position="31"/>
    </location>
</feature>
<evidence type="ECO:0000313" key="9">
    <source>
        <dbReference type="EMBL" id="VYT25212.1"/>
    </source>
</evidence>
<dbReference type="GO" id="GO:0005975">
    <property type="term" value="P:carbohydrate metabolic process"/>
    <property type="evidence" value="ECO:0007669"/>
    <property type="project" value="InterPro"/>
</dbReference>
<dbReference type="InterPro" id="IPR006102">
    <property type="entry name" value="Ig-like_GH2"/>
</dbReference>
<dbReference type="GO" id="GO:0030313">
    <property type="term" value="C:cell envelope"/>
    <property type="evidence" value="ECO:0007669"/>
    <property type="project" value="UniProtKB-SubCell"/>
</dbReference>
<dbReference type="PROSITE" id="PS50022">
    <property type="entry name" value="FA58C_3"/>
    <property type="match status" value="3"/>
</dbReference>
<dbReference type="NCBIfam" id="TIGR02543">
    <property type="entry name" value="List_Bact_rpt"/>
    <property type="match status" value="2"/>
</dbReference>
<name>A0A6N2V8G5_9FIRM</name>
<dbReference type="InterPro" id="IPR000421">
    <property type="entry name" value="FA58C"/>
</dbReference>
<feature type="transmembrane region" description="Helical" evidence="6">
    <location>
        <begin position="2097"/>
        <end position="2118"/>
    </location>
</feature>
<keyword evidence="6" id="KW-0812">Transmembrane</keyword>
<feature type="domain" description="F5/8 type C" evidence="8">
    <location>
        <begin position="1473"/>
        <end position="1638"/>
    </location>
</feature>
<feature type="chain" id="PRO_5026673700" evidence="7">
    <location>
        <begin position="32"/>
        <end position="2124"/>
    </location>
</feature>
<dbReference type="Pfam" id="PF07532">
    <property type="entry name" value="Big_4"/>
    <property type="match status" value="2"/>
</dbReference>
<proteinExistence type="inferred from homology"/>
<dbReference type="GO" id="GO:0004565">
    <property type="term" value="F:beta-galactosidase activity"/>
    <property type="evidence" value="ECO:0007669"/>
    <property type="project" value="UniProtKB-EC"/>
</dbReference>
<evidence type="ECO:0000259" key="8">
    <source>
        <dbReference type="PROSITE" id="PS50022"/>
    </source>
</evidence>
<dbReference type="InterPro" id="IPR006103">
    <property type="entry name" value="Glyco_hydro_2_cat"/>
</dbReference>
<comment type="subcellular location">
    <subcellularLocation>
        <location evidence="1">Cell envelope</location>
    </subcellularLocation>
</comment>
<feature type="region of interest" description="Disordered" evidence="5">
    <location>
        <begin position="2072"/>
        <end position="2092"/>
    </location>
</feature>
<keyword evidence="6" id="KW-1133">Transmembrane helix</keyword>
<dbReference type="Gene3D" id="2.60.40.10">
    <property type="entry name" value="Immunoglobulins"/>
    <property type="match status" value="3"/>
</dbReference>
<dbReference type="Gene3D" id="2.60.120.260">
    <property type="entry name" value="Galactose-binding domain-like"/>
    <property type="match status" value="4"/>
</dbReference>
<dbReference type="Pfam" id="PF09479">
    <property type="entry name" value="Flg_new"/>
    <property type="match status" value="2"/>
</dbReference>
<dbReference type="InterPro" id="IPR013783">
    <property type="entry name" value="Ig-like_fold"/>
</dbReference>
<evidence type="ECO:0000256" key="1">
    <source>
        <dbReference type="ARBA" id="ARBA00004196"/>
    </source>
</evidence>